<dbReference type="SMART" id="SM00028">
    <property type="entry name" value="TPR"/>
    <property type="match status" value="7"/>
</dbReference>
<keyword evidence="4" id="KW-0472">Membrane</keyword>
<evidence type="ECO:0000313" key="5">
    <source>
        <dbReference type="EMBL" id="KST66999.1"/>
    </source>
</evidence>
<proteinExistence type="predicted"/>
<dbReference type="PANTHER" id="PTHR44858">
    <property type="entry name" value="TETRATRICOPEPTIDE REPEAT PROTEIN 6"/>
    <property type="match status" value="1"/>
</dbReference>
<feature type="repeat" description="TPR" evidence="3">
    <location>
        <begin position="112"/>
        <end position="145"/>
    </location>
</feature>
<feature type="repeat" description="TPR" evidence="3">
    <location>
        <begin position="219"/>
        <end position="252"/>
    </location>
</feature>
<name>A0A0V7ZRM7_9CYAN</name>
<dbReference type="SUPFAM" id="SSF48452">
    <property type="entry name" value="TPR-like"/>
    <property type="match status" value="1"/>
</dbReference>
<evidence type="ECO:0000256" key="2">
    <source>
        <dbReference type="ARBA" id="ARBA00022803"/>
    </source>
</evidence>
<protein>
    <submittedName>
        <fullName evidence="5">Uncharacterized protein</fullName>
    </submittedName>
</protein>
<evidence type="ECO:0000256" key="3">
    <source>
        <dbReference type="PROSITE-ProRule" id="PRU00339"/>
    </source>
</evidence>
<dbReference type="Proteomes" id="UP000053372">
    <property type="component" value="Unassembled WGS sequence"/>
</dbReference>
<dbReference type="RefSeq" id="WP_036266176.1">
    <property type="nucleotide sequence ID" value="NZ_LMTZ01000090.1"/>
</dbReference>
<dbReference type="OrthoDB" id="5508521at2"/>
<dbReference type="Gene3D" id="1.25.40.10">
    <property type="entry name" value="Tetratricopeptide repeat domain"/>
    <property type="match status" value="3"/>
</dbReference>
<evidence type="ECO:0000313" key="6">
    <source>
        <dbReference type="EMBL" id="KST67112.1"/>
    </source>
</evidence>
<dbReference type="EMBL" id="LMTZ01000090">
    <property type="protein sequence ID" value="KST67112.1"/>
    <property type="molecule type" value="Genomic_DNA"/>
</dbReference>
<sequence>MLNRCYGLILDLLILSVLVVCLCLGIFLSFPNSSLAVSDERTKADNLFGLGIEYIQRGDYRGAIDNFLKVTKLKEDFAPAYSNLCLANLQIENYPTAIQDCTKAITLNPKNTEALLNRGLAHYREGDFEAAIADDNRAIKIKPYDFRAYYNRALATSALGYYQIAIIDYNRALSQVPQTLSSSIAEIYNDRGLMNLELQNTPAALIDFSLAIRHNANHYKAYFNRGCVCSNNGYFHKAIQDFTNVIELQPNDANAYVNRGVAYYHLGEQQAAIKNLQIGAAYFAKQGQELAFEQTLDLIDNFEEVSEDEFAYIA</sequence>
<dbReference type="Pfam" id="PF13181">
    <property type="entry name" value="TPR_8"/>
    <property type="match status" value="1"/>
</dbReference>
<keyword evidence="2 3" id="KW-0802">TPR repeat</keyword>
<reference evidence="5 7" key="1">
    <citation type="journal article" date="2015" name="Genome Announc.">
        <title>Draft Genome of the Euendolithic (true boring) Cyanobacterium Mastigocoleus testarum strain BC008.</title>
        <authorList>
            <person name="Guida B.S."/>
            <person name="Garcia-Pichel F."/>
        </authorList>
    </citation>
    <scope>NUCLEOTIDE SEQUENCE [LARGE SCALE GENOMIC DNA]</scope>
    <source>
        <strain evidence="5 7">BC008</strain>
    </source>
</reference>
<comment type="caution">
    <text evidence="5">The sequence shown here is derived from an EMBL/GenBank/DDBJ whole genome shotgun (WGS) entry which is preliminary data.</text>
</comment>
<dbReference type="InterPro" id="IPR019734">
    <property type="entry name" value="TPR_rpt"/>
</dbReference>
<organism evidence="5 7">
    <name type="scientific">Mastigocoleus testarum BC008</name>
    <dbReference type="NCBI Taxonomy" id="371196"/>
    <lineage>
        <taxon>Bacteria</taxon>
        <taxon>Bacillati</taxon>
        <taxon>Cyanobacteriota</taxon>
        <taxon>Cyanophyceae</taxon>
        <taxon>Nostocales</taxon>
        <taxon>Hapalosiphonaceae</taxon>
        <taxon>Mastigocoleus</taxon>
    </lineage>
</organism>
<dbReference type="InterPro" id="IPR050498">
    <property type="entry name" value="Ycf3"/>
</dbReference>
<accession>A0A0V7ZRM7</accession>
<dbReference type="Pfam" id="PF13414">
    <property type="entry name" value="TPR_11"/>
    <property type="match status" value="1"/>
</dbReference>
<keyword evidence="4" id="KW-0812">Transmembrane</keyword>
<feature type="repeat" description="TPR" evidence="3">
    <location>
        <begin position="78"/>
        <end position="111"/>
    </location>
</feature>
<dbReference type="PROSITE" id="PS50005">
    <property type="entry name" value="TPR"/>
    <property type="match status" value="4"/>
</dbReference>
<keyword evidence="1" id="KW-0677">Repeat</keyword>
<dbReference type="InterPro" id="IPR011990">
    <property type="entry name" value="TPR-like_helical_dom_sf"/>
</dbReference>
<dbReference type="Pfam" id="PF13432">
    <property type="entry name" value="TPR_16"/>
    <property type="match status" value="1"/>
</dbReference>
<dbReference type="PANTHER" id="PTHR44858:SF1">
    <property type="entry name" value="UDP-N-ACETYLGLUCOSAMINE--PEPTIDE N-ACETYLGLUCOSAMINYLTRANSFERASE SPINDLY-RELATED"/>
    <property type="match status" value="1"/>
</dbReference>
<dbReference type="AlphaFoldDB" id="A0A0V7ZRM7"/>
<dbReference type="EMBL" id="LMTZ01000092">
    <property type="protein sequence ID" value="KST66999.1"/>
    <property type="molecule type" value="Genomic_DNA"/>
</dbReference>
<feature type="repeat" description="TPR" evidence="3">
    <location>
        <begin position="44"/>
        <end position="77"/>
    </location>
</feature>
<keyword evidence="4" id="KW-1133">Transmembrane helix</keyword>
<feature type="transmembrane region" description="Helical" evidence="4">
    <location>
        <begin position="12"/>
        <end position="30"/>
    </location>
</feature>
<keyword evidence="7" id="KW-1185">Reference proteome</keyword>
<evidence type="ECO:0000256" key="4">
    <source>
        <dbReference type="SAM" id="Phobius"/>
    </source>
</evidence>
<evidence type="ECO:0000256" key="1">
    <source>
        <dbReference type="ARBA" id="ARBA00022737"/>
    </source>
</evidence>
<evidence type="ECO:0000313" key="7">
    <source>
        <dbReference type="Proteomes" id="UP000053372"/>
    </source>
</evidence>
<gene>
    <name evidence="5" type="ORF">BC008_27815</name>
    <name evidence="6" type="ORF">BC008_28365</name>
</gene>